<name>A0A0P0W720_ORYSJ</name>
<reference evidence="1 2" key="3">
    <citation type="journal article" date="2013" name="Rice">
        <title>Improvement of the Oryza sativa Nipponbare reference genome using next generation sequence and optical map data.</title>
        <authorList>
            <person name="Kawahara Y."/>
            <person name="de la Bastide M."/>
            <person name="Hamilton J.P."/>
            <person name="Kanamori H."/>
            <person name="McCombie W.R."/>
            <person name="Ouyang S."/>
            <person name="Schwartz D.C."/>
            <person name="Tanaka T."/>
            <person name="Wu J."/>
            <person name="Zhou S."/>
            <person name="Childs K.L."/>
            <person name="Davidson R.M."/>
            <person name="Lin H."/>
            <person name="Quesada-Ocampo L."/>
            <person name="Vaillancourt B."/>
            <person name="Sakai H."/>
            <person name="Lee S.S."/>
            <person name="Kim J."/>
            <person name="Numa H."/>
            <person name="Itoh T."/>
            <person name="Buell C.R."/>
            <person name="Matsumoto T."/>
        </authorList>
    </citation>
    <scope>NUCLEOTIDE SEQUENCE [LARGE SCALE GENOMIC DNA]</scope>
    <source>
        <strain evidence="2">cv. Nipponbare</strain>
    </source>
</reference>
<dbReference type="Proteomes" id="UP000059680">
    <property type="component" value="Chromosome 4"/>
</dbReference>
<keyword evidence="2" id="KW-1185">Reference proteome</keyword>
<reference evidence="1 2" key="2">
    <citation type="journal article" date="2013" name="Plant Cell Physiol.">
        <title>Rice Annotation Project Database (RAP-DB): an integrative and interactive database for rice genomics.</title>
        <authorList>
            <person name="Sakai H."/>
            <person name="Lee S.S."/>
            <person name="Tanaka T."/>
            <person name="Numa H."/>
            <person name="Kim J."/>
            <person name="Kawahara Y."/>
            <person name="Wakimoto H."/>
            <person name="Yang C.C."/>
            <person name="Iwamoto M."/>
            <person name="Abe T."/>
            <person name="Yamada Y."/>
            <person name="Muto A."/>
            <person name="Inokuchi H."/>
            <person name="Ikemura T."/>
            <person name="Matsumoto T."/>
            <person name="Sasaki T."/>
            <person name="Itoh T."/>
        </authorList>
    </citation>
    <scope>NUCLEOTIDE SEQUENCE [LARGE SCALE GENOMIC DNA]</scope>
    <source>
        <strain evidence="2">cv. Nipponbare</strain>
    </source>
</reference>
<accession>A0A0P0W720</accession>
<sequence>MDAHAASGGAGRWPWWAADVANGQRCKRLEGERGRGARHGNAAGAGAAENCGAGGCDGFAQARQGDGFAHVWLLGPGDDAV</sequence>
<proteinExistence type="predicted"/>
<dbReference type="AlphaFoldDB" id="A0A0P0W720"/>
<dbReference type="InParanoid" id="A0A0P0W720"/>
<gene>
    <name evidence="1" type="ordered locus">Os04g0184400</name>
    <name evidence="1" type="ORF">OSNPB_040184400</name>
</gene>
<protein>
    <submittedName>
        <fullName evidence="1">Os04g0184400 protein</fullName>
    </submittedName>
</protein>
<reference evidence="2" key="1">
    <citation type="journal article" date="2005" name="Nature">
        <title>The map-based sequence of the rice genome.</title>
        <authorList>
            <consortium name="International rice genome sequencing project (IRGSP)"/>
            <person name="Matsumoto T."/>
            <person name="Wu J."/>
            <person name="Kanamori H."/>
            <person name="Katayose Y."/>
            <person name="Fujisawa M."/>
            <person name="Namiki N."/>
            <person name="Mizuno H."/>
            <person name="Yamamoto K."/>
            <person name="Antonio B.A."/>
            <person name="Baba T."/>
            <person name="Sakata K."/>
            <person name="Nagamura Y."/>
            <person name="Aoki H."/>
            <person name="Arikawa K."/>
            <person name="Arita K."/>
            <person name="Bito T."/>
            <person name="Chiden Y."/>
            <person name="Fujitsuka N."/>
            <person name="Fukunaka R."/>
            <person name="Hamada M."/>
            <person name="Harada C."/>
            <person name="Hayashi A."/>
            <person name="Hijishita S."/>
            <person name="Honda M."/>
            <person name="Hosokawa S."/>
            <person name="Ichikawa Y."/>
            <person name="Idonuma A."/>
            <person name="Iijima M."/>
            <person name="Ikeda M."/>
            <person name="Ikeno M."/>
            <person name="Ito K."/>
            <person name="Ito S."/>
            <person name="Ito T."/>
            <person name="Ito Y."/>
            <person name="Ito Y."/>
            <person name="Iwabuchi A."/>
            <person name="Kamiya K."/>
            <person name="Karasawa W."/>
            <person name="Kurita K."/>
            <person name="Katagiri S."/>
            <person name="Kikuta A."/>
            <person name="Kobayashi H."/>
            <person name="Kobayashi N."/>
            <person name="Machita K."/>
            <person name="Maehara T."/>
            <person name="Masukawa M."/>
            <person name="Mizubayashi T."/>
            <person name="Mukai Y."/>
            <person name="Nagasaki H."/>
            <person name="Nagata Y."/>
            <person name="Naito S."/>
            <person name="Nakashima M."/>
            <person name="Nakama Y."/>
            <person name="Nakamichi Y."/>
            <person name="Nakamura M."/>
            <person name="Meguro A."/>
            <person name="Negishi M."/>
            <person name="Ohta I."/>
            <person name="Ohta T."/>
            <person name="Okamoto M."/>
            <person name="Ono N."/>
            <person name="Saji S."/>
            <person name="Sakaguchi M."/>
            <person name="Sakai K."/>
            <person name="Shibata M."/>
            <person name="Shimokawa T."/>
            <person name="Song J."/>
            <person name="Takazaki Y."/>
            <person name="Terasawa K."/>
            <person name="Tsugane M."/>
            <person name="Tsuji K."/>
            <person name="Ueda S."/>
            <person name="Waki K."/>
            <person name="Yamagata H."/>
            <person name="Yamamoto M."/>
            <person name="Yamamoto S."/>
            <person name="Yamane H."/>
            <person name="Yoshiki S."/>
            <person name="Yoshihara R."/>
            <person name="Yukawa K."/>
            <person name="Zhong H."/>
            <person name="Yano M."/>
            <person name="Yuan Q."/>
            <person name="Ouyang S."/>
            <person name="Liu J."/>
            <person name="Jones K.M."/>
            <person name="Gansberger K."/>
            <person name="Moffat K."/>
            <person name="Hill J."/>
            <person name="Bera J."/>
            <person name="Fadrosh D."/>
            <person name="Jin S."/>
            <person name="Johri S."/>
            <person name="Kim M."/>
            <person name="Overton L."/>
            <person name="Reardon M."/>
            <person name="Tsitrin T."/>
            <person name="Vuong H."/>
            <person name="Weaver B."/>
            <person name="Ciecko A."/>
            <person name="Tallon L."/>
            <person name="Jackson J."/>
            <person name="Pai G."/>
            <person name="Aken S.V."/>
            <person name="Utterback T."/>
            <person name="Reidmuller S."/>
            <person name="Feldblyum T."/>
            <person name="Hsiao J."/>
            <person name="Zismann V."/>
            <person name="Iobst S."/>
            <person name="de Vazeille A.R."/>
            <person name="Buell C.R."/>
            <person name="Ying K."/>
            <person name="Li Y."/>
            <person name="Lu T."/>
            <person name="Huang Y."/>
            <person name="Zhao Q."/>
            <person name="Feng Q."/>
            <person name="Zhang L."/>
            <person name="Zhu J."/>
            <person name="Weng Q."/>
            <person name="Mu J."/>
            <person name="Lu Y."/>
            <person name="Fan D."/>
            <person name="Liu Y."/>
            <person name="Guan J."/>
            <person name="Zhang Y."/>
            <person name="Yu S."/>
            <person name="Liu X."/>
            <person name="Zhang Y."/>
            <person name="Hong G."/>
            <person name="Han B."/>
            <person name="Choisne N."/>
            <person name="Demange N."/>
            <person name="Orjeda G."/>
            <person name="Samain S."/>
            <person name="Cattolico L."/>
            <person name="Pelletier E."/>
            <person name="Couloux A."/>
            <person name="Segurens B."/>
            <person name="Wincker P."/>
            <person name="D'Hont A."/>
            <person name="Scarpelli C."/>
            <person name="Weissenbach J."/>
            <person name="Salanoubat M."/>
            <person name="Quetier F."/>
            <person name="Yu Y."/>
            <person name="Kim H.R."/>
            <person name="Rambo T."/>
            <person name="Currie J."/>
            <person name="Collura K."/>
            <person name="Luo M."/>
            <person name="Yang T."/>
            <person name="Ammiraju J.S.S."/>
            <person name="Engler F."/>
            <person name="Soderlund C."/>
            <person name="Wing R.A."/>
            <person name="Palmer L.E."/>
            <person name="de la Bastide M."/>
            <person name="Spiegel L."/>
            <person name="Nascimento L."/>
            <person name="Zutavern T."/>
            <person name="O'Shaughnessy A."/>
            <person name="Dike S."/>
            <person name="Dedhia N."/>
            <person name="Preston R."/>
            <person name="Balija V."/>
            <person name="McCombie W.R."/>
            <person name="Chow T."/>
            <person name="Chen H."/>
            <person name="Chung M."/>
            <person name="Chen C."/>
            <person name="Shaw J."/>
            <person name="Wu H."/>
            <person name="Hsiao K."/>
            <person name="Chao Y."/>
            <person name="Chu M."/>
            <person name="Cheng C."/>
            <person name="Hour A."/>
            <person name="Lee P."/>
            <person name="Lin S."/>
            <person name="Lin Y."/>
            <person name="Liou J."/>
            <person name="Liu S."/>
            <person name="Hsing Y."/>
            <person name="Raghuvanshi S."/>
            <person name="Mohanty A."/>
            <person name="Bharti A.K."/>
            <person name="Gaur A."/>
            <person name="Gupta V."/>
            <person name="Kumar D."/>
            <person name="Ravi V."/>
            <person name="Vij S."/>
            <person name="Kapur A."/>
            <person name="Khurana P."/>
            <person name="Khurana P."/>
            <person name="Khurana J.P."/>
            <person name="Tyagi A.K."/>
            <person name="Gaikwad K."/>
            <person name="Singh A."/>
            <person name="Dalal V."/>
            <person name="Srivastava S."/>
            <person name="Dixit A."/>
            <person name="Pal A.K."/>
            <person name="Ghazi I.A."/>
            <person name="Yadav M."/>
            <person name="Pandit A."/>
            <person name="Bhargava A."/>
            <person name="Sureshbabu K."/>
            <person name="Batra K."/>
            <person name="Sharma T.R."/>
            <person name="Mohapatra T."/>
            <person name="Singh N.K."/>
            <person name="Messing J."/>
            <person name="Nelson A.B."/>
            <person name="Fuks G."/>
            <person name="Kavchok S."/>
            <person name="Keizer G."/>
            <person name="Linton E."/>
            <person name="Llaca V."/>
            <person name="Song R."/>
            <person name="Tanyolac B."/>
            <person name="Young S."/>
            <person name="Ho-Il K."/>
            <person name="Hahn J.H."/>
            <person name="Sangsakoo G."/>
            <person name="Vanavichit A."/>
            <person name="de Mattos Luiz.A.T."/>
            <person name="Zimmer P.D."/>
            <person name="Malone G."/>
            <person name="Dellagostin O."/>
            <person name="de Oliveira A.C."/>
            <person name="Bevan M."/>
            <person name="Bancroft I."/>
            <person name="Minx P."/>
            <person name="Cordum H."/>
            <person name="Wilson R."/>
            <person name="Cheng Z."/>
            <person name="Jin W."/>
            <person name="Jiang J."/>
            <person name="Leong S.A."/>
            <person name="Iwama H."/>
            <person name="Gojobori T."/>
            <person name="Itoh T."/>
            <person name="Niimura Y."/>
            <person name="Fujii Y."/>
            <person name="Habara T."/>
            <person name="Sakai H."/>
            <person name="Sato Y."/>
            <person name="Wilson G."/>
            <person name="Kumar K."/>
            <person name="McCouch S."/>
            <person name="Juretic N."/>
            <person name="Hoen D."/>
            <person name="Wright S."/>
            <person name="Bruskiewich R."/>
            <person name="Bureau T."/>
            <person name="Miyao A."/>
            <person name="Hirochika H."/>
            <person name="Nishikawa T."/>
            <person name="Kadowaki K."/>
            <person name="Sugiura M."/>
            <person name="Burr B."/>
            <person name="Sasaki T."/>
        </authorList>
    </citation>
    <scope>NUCLEOTIDE SEQUENCE [LARGE SCALE GENOMIC DNA]</scope>
    <source>
        <strain evidence="2">cv. Nipponbare</strain>
    </source>
</reference>
<dbReference type="EMBL" id="AP014960">
    <property type="protein sequence ID" value="BAS87989.1"/>
    <property type="molecule type" value="Genomic_DNA"/>
</dbReference>
<evidence type="ECO:0000313" key="2">
    <source>
        <dbReference type="Proteomes" id="UP000059680"/>
    </source>
</evidence>
<evidence type="ECO:0000313" key="1">
    <source>
        <dbReference type="EMBL" id="BAS87989.1"/>
    </source>
</evidence>
<organism evidence="1 2">
    <name type="scientific">Oryza sativa subsp. japonica</name>
    <name type="common">Rice</name>
    <dbReference type="NCBI Taxonomy" id="39947"/>
    <lineage>
        <taxon>Eukaryota</taxon>
        <taxon>Viridiplantae</taxon>
        <taxon>Streptophyta</taxon>
        <taxon>Embryophyta</taxon>
        <taxon>Tracheophyta</taxon>
        <taxon>Spermatophyta</taxon>
        <taxon>Magnoliopsida</taxon>
        <taxon>Liliopsida</taxon>
        <taxon>Poales</taxon>
        <taxon>Poaceae</taxon>
        <taxon>BOP clade</taxon>
        <taxon>Oryzoideae</taxon>
        <taxon>Oryzeae</taxon>
        <taxon>Oryzinae</taxon>
        <taxon>Oryza</taxon>
        <taxon>Oryza sativa</taxon>
    </lineage>
</organism>
<dbReference type="PaxDb" id="39947-A0A0P0W720"/>